<sequence length="878" mass="94697">MTGGPLFTGIRRPFEPRTHQRAALGAVASAVESGARRSWVVLPPGSGKTYVGLEVIRQRGVPAVVLAPNTAIQMQWHASWRAYGSDIEIGTERDLAAPITALTYQSLASFDGERDGLDDNGAEPSLVDRLHPNGRALVDALRSAGPITIVLDECHHLLEVWGRLLAEVLDRLPGAFVLGLTATPPTVLDKQQHALVDELFGSITYAASIPAAVREGTLAPFAELARVTTPTPAESQWLAGQSERFTRLTTDLMEPGFGSVGLLHWLDRRFVESGEPWHDIERRWPALVGAALRLSYAGLLSEVHGARLREEHRHPPSADDWVVLIDDWARGCLLQSGDAGDADLVERIRRTLPGIGYQWTRRGIRRGRSPVDRVLARSAAKADECVEIVAAERAVLGEHLRLLVVCDHEKASATAPESLHGVLDPEAGSARLLLSRLVSDDRTRELNPLLVTGSTVAAEPATAHRLVAFVGERDPELADALRIEAWAGAPVAGIVGSWSSRAWVRLVTAFFEAGHAQVLVGTRALLGEGWDARGLNSLVDLSSATTVSAVVQTRGRALRTDPDWADKVALTWSVVCVTEDHPRGATDWDRFVRKHDGYFGVDDEGDIVSGVSHVDSRLSPYAPPGVADLPALNASMLVRAESRAEIAERWAVGAPYADEVVHTIRVRDRRTTAVTEGSTVGAPPAPALLTGARGPYRVSDGRRPWLHPWRSARVAGRAVGTTAYAAAVADGLLSAELCPAGSEALRIDVEPDGEIRLRLHGVGEEASRLFAESLDEVLAPLAEPRYVVPRYVLGDATRVDGWRQLVRALRPEGVAWHAVPRVLGVNASRARAYERGWNAWVSGGQALYTGSPTGAGILAANTGIDPFEADTVLRPAWT</sequence>
<dbReference type="EMBL" id="CP094970">
    <property type="protein sequence ID" value="UYM04596.1"/>
    <property type="molecule type" value="Genomic_DNA"/>
</dbReference>
<dbReference type="RefSeq" id="WP_271633348.1">
    <property type="nucleotide sequence ID" value="NZ_CP094970.1"/>
</dbReference>
<dbReference type="GO" id="GO:0003677">
    <property type="term" value="F:DNA binding"/>
    <property type="evidence" value="ECO:0007669"/>
    <property type="project" value="InterPro"/>
</dbReference>
<dbReference type="Gene3D" id="3.40.50.300">
    <property type="entry name" value="P-loop containing nucleotide triphosphate hydrolases"/>
    <property type="match status" value="2"/>
</dbReference>
<dbReference type="GO" id="GO:0016787">
    <property type="term" value="F:hydrolase activity"/>
    <property type="evidence" value="ECO:0007669"/>
    <property type="project" value="InterPro"/>
</dbReference>
<keyword evidence="2" id="KW-0067">ATP-binding</keyword>
<dbReference type="Pfam" id="PF04851">
    <property type="entry name" value="ResIII"/>
    <property type="match status" value="1"/>
</dbReference>
<dbReference type="PROSITE" id="PS51192">
    <property type="entry name" value="HELICASE_ATP_BIND_1"/>
    <property type="match status" value="1"/>
</dbReference>
<keyword evidence="2" id="KW-0378">Hydrolase</keyword>
<proteinExistence type="predicted"/>
<dbReference type="PANTHER" id="PTHR47396:SF1">
    <property type="entry name" value="ATP-DEPENDENT HELICASE IRC3-RELATED"/>
    <property type="match status" value="1"/>
</dbReference>
<dbReference type="SMART" id="SM00487">
    <property type="entry name" value="DEXDc"/>
    <property type="match status" value="1"/>
</dbReference>
<dbReference type="PANTHER" id="PTHR47396">
    <property type="entry name" value="TYPE I RESTRICTION ENZYME ECOKI R PROTEIN"/>
    <property type="match status" value="1"/>
</dbReference>
<keyword evidence="2" id="KW-0547">Nucleotide-binding</keyword>
<evidence type="ECO:0000313" key="2">
    <source>
        <dbReference type="EMBL" id="UYM04596.1"/>
    </source>
</evidence>
<dbReference type="GO" id="GO:0005524">
    <property type="term" value="F:ATP binding"/>
    <property type="evidence" value="ECO:0007669"/>
    <property type="project" value="InterPro"/>
</dbReference>
<organism evidence="2 3">
    <name type="scientific">Solicola gregarius</name>
    <dbReference type="NCBI Taxonomy" id="2908642"/>
    <lineage>
        <taxon>Bacteria</taxon>
        <taxon>Bacillati</taxon>
        <taxon>Actinomycetota</taxon>
        <taxon>Actinomycetes</taxon>
        <taxon>Propionibacteriales</taxon>
        <taxon>Nocardioidaceae</taxon>
        <taxon>Solicola</taxon>
    </lineage>
</organism>
<accession>A0AA46TGC1</accession>
<protein>
    <submittedName>
        <fullName evidence="2">DEAD/DEAH box helicase family protein</fullName>
    </submittedName>
</protein>
<dbReference type="AlphaFoldDB" id="A0AA46TGC1"/>
<keyword evidence="3" id="KW-1185">Reference proteome</keyword>
<dbReference type="InterPro" id="IPR050742">
    <property type="entry name" value="Helicase_Restrict-Modif_Enz"/>
</dbReference>
<dbReference type="KEGG" id="sgrg:L0C25_18980"/>
<evidence type="ECO:0000313" key="3">
    <source>
        <dbReference type="Proteomes" id="UP001164390"/>
    </source>
</evidence>
<name>A0AA46TGC1_9ACTN</name>
<dbReference type="GO" id="GO:0004386">
    <property type="term" value="F:helicase activity"/>
    <property type="evidence" value="ECO:0007669"/>
    <property type="project" value="UniProtKB-KW"/>
</dbReference>
<evidence type="ECO:0000259" key="1">
    <source>
        <dbReference type="PROSITE" id="PS51192"/>
    </source>
</evidence>
<reference evidence="2" key="1">
    <citation type="submission" date="2022-01" db="EMBL/GenBank/DDBJ databases">
        <title>Nocardioidaceae gen. sp. A5X3R13.</title>
        <authorList>
            <person name="Lopez Marin M.A."/>
            <person name="Uhlik O."/>
        </authorList>
    </citation>
    <scope>NUCLEOTIDE SEQUENCE</scope>
    <source>
        <strain evidence="2">A5X3R13</strain>
    </source>
</reference>
<gene>
    <name evidence="2" type="ORF">L0C25_18980</name>
</gene>
<dbReference type="InterPro" id="IPR006935">
    <property type="entry name" value="Helicase/UvrB_N"/>
</dbReference>
<dbReference type="CDD" id="cd18785">
    <property type="entry name" value="SF2_C"/>
    <property type="match status" value="1"/>
</dbReference>
<feature type="domain" description="Helicase ATP-binding" evidence="1">
    <location>
        <begin position="29"/>
        <end position="202"/>
    </location>
</feature>
<dbReference type="GO" id="GO:0005829">
    <property type="term" value="C:cytosol"/>
    <property type="evidence" value="ECO:0007669"/>
    <property type="project" value="TreeGrafter"/>
</dbReference>
<dbReference type="SUPFAM" id="SSF52540">
    <property type="entry name" value="P-loop containing nucleoside triphosphate hydrolases"/>
    <property type="match status" value="2"/>
</dbReference>
<dbReference type="InterPro" id="IPR027417">
    <property type="entry name" value="P-loop_NTPase"/>
</dbReference>
<dbReference type="Proteomes" id="UP001164390">
    <property type="component" value="Chromosome"/>
</dbReference>
<keyword evidence="2" id="KW-0347">Helicase</keyword>
<dbReference type="InterPro" id="IPR014001">
    <property type="entry name" value="Helicase_ATP-bd"/>
</dbReference>